<dbReference type="PANTHER" id="PTHR30032:SF8">
    <property type="entry name" value="GERMINATION-SPECIFIC N-ACETYLMURAMOYL-L-ALANINE AMIDASE"/>
    <property type="match status" value="1"/>
</dbReference>
<proteinExistence type="predicted"/>
<dbReference type="InterPro" id="IPR051922">
    <property type="entry name" value="Bact_Sporulation_Assoc"/>
</dbReference>
<dbReference type="InterPro" id="IPR007253">
    <property type="entry name" value="Cell_wall-bd_2"/>
</dbReference>
<organism evidence="2 3">
    <name type="scientific">Clostridium botulinum</name>
    <dbReference type="NCBI Taxonomy" id="1491"/>
    <lineage>
        <taxon>Bacteria</taxon>
        <taxon>Bacillati</taxon>
        <taxon>Bacillota</taxon>
        <taxon>Clostridia</taxon>
        <taxon>Eubacteriales</taxon>
        <taxon>Clostridiaceae</taxon>
        <taxon>Clostridium</taxon>
    </lineage>
</organism>
<protein>
    <submittedName>
        <fullName evidence="2">Cell wall-binding repeat-containing protein</fullName>
    </submittedName>
</protein>
<dbReference type="Pfam" id="PF04122">
    <property type="entry name" value="CW_binding_2"/>
    <property type="match status" value="3"/>
</dbReference>
<evidence type="ECO:0000313" key="2">
    <source>
        <dbReference type="EMBL" id="AVQ37895.1"/>
    </source>
</evidence>
<name>A0ABC8CRA9_CLOBO</name>
<gene>
    <name evidence="2" type="ORF">C7M56_04055</name>
</gene>
<dbReference type="Gene3D" id="3.40.50.12090">
    <property type="match status" value="1"/>
</dbReference>
<keyword evidence="1" id="KW-0732">Signal</keyword>
<reference evidence="2 3" key="1">
    <citation type="submission" date="2018-01" db="EMBL/GenBank/DDBJ databases">
        <title>Genetic Diversity of Clostridium botulinum in seafood.</title>
        <authorList>
            <person name="Athira V."/>
            <person name="Arun Jyothi P.V."/>
            <person name="Lalitha K.V."/>
            <person name="Joseph T.C."/>
        </authorList>
    </citation>
    <scope>NUCLEOTIDE SEQUENCE [LARGE SCALE GENOMIC DNA]</scope>
    <source>
        <strain evidence="2 3">Mfbjulcb8</strain>
    </source>
</reference>
<dbReference type="EMBL" id="CP027777">
    <property type="protein sequence ID" value="AVQ37895.1"/>
    <property type="molecule type" value="Genomic_DNA"/>
</dbReference>
<accession>A0ABC8CRA9</accession>
<evidence type="ECO:0000256" key="1">
    <source>
        <dbReference type="SAM" id="SignalP"/>
    </source>
</evidence>
<sequence>MLKKNKKNLLIIIATLVMIMGFSFTNVQAASIKRMNGKNRVDTANKTAIEVFKKSESAILVNGTRYPDAVSAAPLSRLENAPILMTMNGGNLEKEVMDTLNTISAKKVYIIGSAGVVSSQIENQLKAKGFQVIRYAGPNRYDTNIEVAKVILAKTNAKTAFLVNAGESYADAISVTTIAATKGYPILFANLREVPTVVKKFATDNKLEVLAVGSSGILPNKVVSSVKGTRITPDDKAKNRFQTNLTLLEYFKKDLDFSKVYVAMGGYTGGDGETKFADALVGSAAASKIGAPLVLNGVGSGPKEMENAEKFIVDNIEAEGELYIIGSGAVVSDDIEQRLDEKVGKFRVVEIE</sequence>
<feature type="signal peptide" evidence="1">
    <location>
        <begin position="1"/>
        <end position="29"/>
    </location>
</feature>
<dbReference type="PANTHER" id="PTHR30032">
    <property type="entry name" value="N-ACETYLMURAMOYL-L-ALANINE AMIDASE-RELATED"/>
    <property type="match status" value="1"/>
</dbReference>
<dbReference type="Proteomes" id="UP000240615">
    <property type="component" value="Chromosome"/>
</dbReference>
<dbReference type="RefSeq" id="WP_159034387.1">
    <property type="nucleotide sequence ID" value="NZ_CP027777.1"/>
</dbReference>
<evidence type="ECO:0000313" key="3">
    <source>
        <dbReference type="Proteomes" id="UP000240615"/>
    </source>
</evidence>
<feature type="chain" id="PRO_5044759857" evidence="1">
    <location>
        <begin position="30"/>
        <end position="352"/>
    </location>
</feature>
<dbReference type="AlphaFoldDB" id="A0ABC8CRA9"/>